<proteinExistence type="predicted"/>
<dbReference type="Proteomes" id="UP000663760">
    <property type="component" value="Chromosome 9"/>
</dbReference>
<protein>
    <submittedName>
        <fullName evidence="1">Uncharacterized protein</fullName>
    </submittedName>
</protein>
<dbReference type="AlphaFoldDB" id="A0A7I8KXZ0"/>
<accession>A0A7I8KXZ0</accession>
<keyword evidence="2" id="KW-1185">Reference proteome</keyword>
<evidence type="ECO:0000313" key="1">
    <source>
        <dbReference type="EMBL" id="CAA7401814.1"/>
    </source>
</evidence>
<gene>
    <name evidence="1" type="ORF">SI8410_09012492</name>
</gene>
<organism evidence="1 2">
    <name type="scientific">Spirodela intermedia</name>
    <name type="common">Intermediate duckweed</name>
    <dbReference type="NCBI Taxonomy" id="51605"/>
    <lineage>
        <taxon>Eukaryota</taxon>
        <taxon>Viridiplantae</taxon>
        <taxon>Streptophyta</taxon>
        <taxon>Embryophyta</taxon>
        <taxon>Tracheophyta</taxon>
        <taxon>Spermatophyta</taxon>
        <taxon>Magnoliopsida</taxon>
        <taxon>Liliopsida</taxon>
        <taxon>Araceae</taxon>
        <taxon>Lemnoideae</taxon>
        <taxon>Spirodela</taxon>
    </lineage>
</organism>
<dbReference type="EMBL" id="LR746272">
    <property type="protein sequence ID" value="CAA7401814.1"/>
    <property type="molecule type" value="Genomic_DNA"/>
</dbReference>
<evidence type="ECO:0000313" key="2">
    <source>
        <dbReference type="Proteomes" id="UP000663760"/>
    </source>
</evidence>
<reference evidence="1" key="1">
    <citation type="submission" date="2020-02" db="EMBL/GenBank/DDBJ databases">
        <authorList>
            <person name="Scholz U."/>
            <person name="Mascher M."/>
            <person name="Fiebig A."/>
        </authorList>
    </citation>
    <scope>NUCLEOTIDE SEQUENCE</scope>
</reference>
<name>A0A7I8KXZ0_SPIIN</name>
<sequence length="48" mass="5523">MLAPDEHESSRNRVPPSDSYIRSFILKSAQQEKALHHICDSCCLILPW</sequence>